<dbReference type="Proteomes" id="UP000235658">
    <property type="component" value="Unassembled WGS sequence"/>
</dbReference>
<dbReference type="RefSeq" id="WP_102198087.1">
    <property type="nucleotide sequence ID" value="NZ_JAHAHW010000001.1"/>
</dbReference>
<organism evidence="2 3">
    <name type="scientific">Anaerococcus hydrogenalis</name>
    <dbReference type="NCBI Taxonomy" id="33029"/>
    <lineage>
        <taxon>Bacteria</taxon>
        <taxon>Bacillati</taxon>
        <taxon>Bacillota</taxon>
        <taxon>Tissierellia</taxon>
        <taxon>Tissierellales</taxon>
        <taxon>Peptoniphilaceae</taxon>
        <taxon>Anaerococcus</taxon>
    </lineage>
</organism>
<dbReference type="GeneID" id="84578686"/>
<accession>A0A2N6UIZ3</accession>
<proteinExistence type="predicted"/>
<evidence type="ECO:0000313" key="2">
    <source>
        <dbReference type="EMBL" id="PMC81534.1"/>
    </source>
</evidence>
<feature type="coiled-coil region" evidence="1">
    <location>
        <begin position="40"/>
        <end position="67"/>
    </location>
</feature>
<evidence type="ECO:0000313" key="3">
    <source>
        <dbReference type="Proteomes" id="UP000235658"/>
    </source>
</evidence>
<comment type="caution">
    <text evidence="2">The sequence shown here is derived from an EMBL/GenBank/DDBJ whole genome shotgun (WGS) entry which is preliminary data.</text>
</comment>
<name>A0A2N6UIZ3_9FIRM</name>
<keyword evidence="1" id="KW-0175">Coiled coil</keyword>
<reference evidence="2 3" key="1">
    <citation type="submission" date="2017-09" db="EMBL/GenBank/DDBJ databases">
        <title>Bacterial strain isolated from the female urinary microbiota.</title>
        <authorList>
            <person name="Thomas-White K."/>
            <person name="Kumar N."/>
            <person name="Forster S."/>
            <person name="Putonti C."/>
            <person name="Lawley T."/>
            <person name="Wolfe A.J."/>
        </authorList>
    </citation>
    <scope>NUCLEOTIDE SEQUENCE [LARGE SCALE GENOMIC DNA]</scope>
    <source>
        <strain evidence="2 3">UMB0204</strain>
    </source>
</reference>
<dbReference type="AlphaFoldDB" id="A0A2N6UIZ3"/>
<gene>
    <name evidence="2" type="ORF">CJ192_05765</name>
</gene>
<evidence type="ECO:0000256" key="1">
    <source>
        <dbReference type="SAM" id="Coils"/>
    </source>
</evidence>
<dbReference type="EMBL" id="PNHP01000003">
    <property type="protein sequence ID" value="PMC81534.1"/>
    <property type="molecule type" value="Genomic_DNA"/>
</dbReference>
<protein>
    <submittedName>
        <fullName evidence="2">Uncharacterized protein</fullName>
    </submittedName>
</protein>
<sequence>MKRLISQEEVLKNKNEKEIYIDDNTIITAAAKDLAKEFGIEFKKCDCKSQKNDIEEKKEEVKQSQDCKKSSAVLSEDQIYKILKKGIEQGLLSESDIERMMG</sequence>